<organism evidence="3 4">
    <name type="scientific">Salmonella enterica subsp. enterica serovar Schwarzengrund</name>
    <dbReference type="NCBI Taxonomy" id="340190"/>
    <lineage>
        <taxon>Bacteria</taxon>
        <taxon>Pseudomonadati</taxon>
        <taxon>Pseudomonadota</taxon>
        <taxon>Gammaproteobacteria</taxon>
        <taxon>Enterobacterales</taxon>
        <taxon>Enterobacteriaceae</taxon>
        <taxon>Salmonella</taxon>
    </lineage>
</organism>
<gene>
    <name evidence="3" type="ORF">D6A15_24350</name>
</gene>
<dbReference type="PANTHER" id="PTHR34047">
    <property type="entry name" value="NUCLEAR INTRON MATURASE 1, MITOCHONDRIAL-RELATED"/>
    <property type="match status" value="1"/>
</dbReference>
<protein>
    <submittedName>
        <fullName evidence="3">RNA-directed DNA polymerase</fullName>
    </submittedName>
</protein>
<keyword evidence="3" id="KW-0548">Nucleotidyltransferase</keyword>
<dbReference type="GO" id="GO:0003964">
    <property type="term" value="F:RNA-directed DNA polymerase activity"/>
    <property type="evidence" value="ECO:0007669"/>
    <property type="project" value="UniProtKB-KW"/>
</dbReference>
<dbReference type="EMBL" id="QZFO01000247">
    <property type="protein sequence ID" value="RJQ96917.1"/>
    <property type="molecule type" value="Genomic_DNA"/>
</dbReference>
<evidence type="ECO:0000313" key="3">
    <source>
        <dbReference type="EMBL" id="RJQ96917.1"/>
    </source>
</evidence>
<dbReference type="PANTHER" id="PTHR34047:SF8">
    <property type="entry name" value="PROTEIN YKFC"/>
    <property type="match status" value="1"/>
</dbReference>
<feature type="non-terminal residue" evidence="3">
    <location>
        <position position="1"/>
    </location>
</feature>
<accession>A0A6D1Q3Z8</accession>
<keyword evidence="3" id="KW-0695">RNA-directed DNA polymerase</keyword>
<dbReference type="AlphaFoldDB" id="A0A6D1Q3Z8"/>
<evidence type="ECO:0000259" key="2">
    <source>
        <dbReference type="PROSITE" id="PS50878"/>
    </source>
</evidence>
<name>A0A6D1Q3Z8_SALET</name>
<reference evidence="3 4" key="1">
    <citation type="submission" date="2018-09" db="EMBL/GenBank/DDBJ databases">
        <title>Evaluation of genetic relatedness and plasmid mediated virulence of Salmonella Schwarzengrund strains isolated from food and clinical sources.</title>
        <authorList>
            <person name="Khajanchi B."/>
            <person name="Yoskowitz N."/>
            <person name="Han J."/>
            <person name="Grim C."/>
            <person name="Zhao S."/>
            <person name="Wang S."/>
            <person name="Patel A."/>
            <person name="Foley S."/>
        </authorList>
    </citation>
    <scope>NUCLEOTIDE SEQUENCE [LARGE SCALE GENOMIC DNA]</scope>
    <source>
        <strain evidence="3 4">MDH-25</strain>
    </source>
</reference>
<comment type="caution">
    <text evidence="3">The sequence shown here is derived from an EMBL/GenBank/DDBJ whole genome shotgun (WGS) entry which is preliminary data.</text>
</comment>
<feature type="domain" description="Reverse transcriptase" evidence="2">
    <location>
        <begin position="1"/>
        <end position="153"/>
    </location>
</feature>
<dbReference type="CDD" id="cd01646">
    <property type="entry name" value="RT_Bac_retron_I"/>
    <property type="match status" value="1"/>
</dbReference>
<evidence type="ECO:0000256" key="1">
    <source>
        <dbReference type="ARBA" id="ARBA00034120"/>
    </source>
</evidence>
<proteinExistence type="inferred from homology"/>
<comment type="similarity">
    <text evidence="1">Belongs to the bacterial reverse transcriptase family.</text>
</comment>
<dbReference type="InterPro" id="IPR043502">
    <property type="entry name" value="DNA/RNA_pol_sf"/>
</dbReference>
<dbReference type="Proteomes" id="UP000283354">
    <property type="component" value="Unassembled WGS sequence"/>
</dbReference>
<dbReference type="SUPFAM" id="SSF56672">
    <property type="entry name" value="DNA/RNA polymerases"/>
    <property type="match status" value="1"/>
</dbReference>
<keyword evidence="3" id="KW-0808">Transferase</keyword>
<dbReference type="Pfam" id="PF00078">
    <property type="entry name" value="RVT_1"/>
    <property type="match status" value="1"/>
</dbReference>
<dbReference type="InterPro" id="IPR000477">
    <property type="entry name" value="RT_dom"/>
</dbReference>
<evidence type="ECO:0000313" key="4">
    <source>
        <dbReference type="Proteomes" id="UP000283354"/>
    </source>
</evidence>
<dbReference type="PROSITE" id="PS50878">
    <property type="entry name" value="RT_POL"/>
    <property type="match status" value="1"/>
</dbReference>
<feature type="non-terminal residue" evidence="3">
    <location>
        <position position="153"/>
    </location>
</feature>
<dbReference type="RefSeq" id="WP_143553543.1">
    <property type="nucleotide sequence ID" value="NZ_QZFO01000247.1"/>
</dbReference>
<dbReference type="InterPro" id="IPR051083">
    <property type="entry name" value="GrpII_Intron_Splice-Mob/Def"/>
</dbReference>
<sequence length="153" mass="18242">FELEKRFSIMWMLDVSHCFDSIYTHSVSWALKNKAYIRKHVTNSNQFGQELDTLMQRSNNNETNGIPIGSEFSRIFAELIFQRIDNNIELDLMDEHGWKNKKDYVILRYVDDFIVFCNNESNAEIISKTINVKLNEFNLQLNKNKFKKYSRPF</sequence>